<dbReference type="InterPro" id="IPR037171">
    <property type="entry name" value="NagB/RpiA_transferase-like"/>
</dbReference>
<dbReference type="Pfam" id="PF08220">
    <property type="entry name" value="HTH_DeoR"/>
    <property type="match status" value="1"/>
</dbReference>
<dbReference type="OrthoDB" id="9797223at2"/>
<name>A0A430ADA5_9ENTE</name>
<dbReference type="PANTHER" id="PTHR30363:SF56">
    <property type="entry name" value="TRANSCRIPTIONAL REGULATOR, DEOR FAMILY"/>
    <property type="match status" value="1"/>
</dbReference>
<reference evidence="5 6" key="1">
    <citation type="submission" date="2017-05" db="EMBL/GenBank/DDBJ databases">
        <title>Vagococcus spp. assemblies.</title>
        <authorList>
            <person name="Gulvik C.A."/>
        </authorList>
    </citation>
    <scope>NUCLEOTIDE SEQUENCE [LARGE SCALE GENOMIC DNA]</scope>
    <source>
        <strain evidence="5 6">CCUG 41755</strain>
    </source>
</reference>
<dbReference type="InterPro" id="IPR001034">
    <property type="entry name" value="DeoR_HTH"/>
</dbReference>
<sequence length="250" mass="27691">MLTDERQQLILDALETNKIVKSKDLMLELEASESTIRRDLQELEAHGLLKRVHGGAKRLAKVTDEPDMAEKATANLDAKKQVARYAASLVHEGDIIYLDAGTATYEMIPLLTQLKDVTVVTNSVYHASLLIQSGIPTLIIGGTIKLKTRATVDNFSLQHVSSLHFDKAFMGINSIHPEAGFTTPDPNEALMKTAAINQSERFYFLVDETKFNQVSFAKVAELDQGTVLTPTLPDKIKEVYQPLLSIQEVN</sequence>
<comment type="caution">
    <text evidence="5">The sequence shown here is derived from an EMBL/GenBank/DDBJ whole genome shotgun (WGS) entry which is preliminary data.</text>
</comment>
<dbReference type="InterPro" id="IPR014036">
    <property type="entry name" value="DeoR-like_C"/>
</dbReference>
<organism evidence="5 6">
    <name type="scientific">Vagococcus fessus</name>
    <dbReference type="NCBI Taxonomy" id="120370"/>
    <lineage>
        <taxon>Bacteria</taxon>
        <taxon>Bacillati</taxon>
        <taxon>Bacillota</taxon>
        <taxon>Bacilli</taxon>
        <taxon>Lactobacillales</taxon>
        <taxon>Enterococcaceae</taxon>
        <taxon>Vagococcus</taxon>
    </lineage>
</organism>
<evidence type="ECO:0000256" key="3">
    <source>
        <dbReference type="ARBA" id="ARBA00023163"/>
    </source>
</evidence>
<protein>
    <submittedName>
        <fullName evidence="5">DeoR family transcriptional regulator</fullName>
    </submittedName>
</protein>
<dbReference type="SMART" id="SM01134">
    <property type="entry name" value="DeoRC"/>
    <property type="match status" value="1"/>
</dbReference>
<accession>A0A430ADA5</accession>
<dbReference type="SMART" id="SM00420">
    <property type="entry name" value="HTH_DEOR"/>
    <property type="match status" value="1"/>
</dbReference>
<dbReference type="EMBL" id="NGJY01000001">
    <property type="protein sequence ID" value="RSU05173.1"/>
    <property type="molecule type" value="Genomic_DNA"/>
</dbReference>
<dbReference type="GO" id="GO:0003700">
    <property type="term" value="F:DNA-binding transcription factor activity"/>
    <property type="evidence" value="ECO:0007669"/>
    <property type="project" value="InterPro"/>
</dbReference>
<keyword evidence="6" id="KW-1185">Reference proteome</keyword>
<keyword evidence="3" id="KW-0804">Transcription</keyword>
<proteinExistence type="predicted"/>
<dbReference type="Gene3D" id="3.40.50.1360">
    <property type="match status" value="1"/>
</dbReference>
<dbReference type="SUPFAM" id="SSF46785">
    <property type="entry name" value="Winged helix' DNA-binding domain"/>
    <property type="match status" value="1"/>
</dbReference>
<evidence type="ECO:0000313" key="5">
    <source>
        <dbReference type="EMBL" id="RSU05173.1"/>
    </source>
</evidence>
<dbReference type="PRINTS" id="PR00037">
    <property type="entry name" value="HTHLACR"/>
</dbReference>
<dbReference type="PANTHER" id="PTHR30363">
    <property type="entry name" value="HTH-TYPE TRANSCRIPTIONAL REGULATOR SRLR-RELATED"/>
    <property type="match status" value="1"/>
</dbReference>
<dbReference type="Pfam" id="PF00455">
    <property type="entry name" value="DeoRC"/>
    <property type="match status" value="1"/>
</dbReference>
<dbReference type="InterPro" id="IPR050313">
    <property type="entry name" value="Carb_Metab_HTH_regulators"/>
</dbReference>
<dbReference type="InterPro" id="IPR018356">
    <property type="entry name" value="Tscrpt_reg_HTH_DeoR_CS"/>
</dbReference>
<dbReference type="PROSITE" id="PS51000">
    <property type="entry name" value="HTH_DEOR_2"/>
    <property type="match status" value="1"/>
</dbReference>
<evidence type="ECO:0000256" key="1">
    <source>
        <dbReference type="ARBA" id="ARBA00023015"/>
    </source>
</evidence>
<dbReference type="InterPro" id="IPR036390">
    <property type="entry name" value="WH_DNA-bd_sf"/>
</dbReference>
<dbReference type="PROSITE" id="PS00894">
    <property type="entry name" value="HTH_DEOR_1"/>
    <property type="match status" value="1"/>
</dbReference>
<evidence type="ECO:0000256" key="2">
    <source>
        <dbReference type="ARBA" id="ARBA00023125"/>
    </source>
</evidence>
<dbReference type="Gene3D" id="1.10.10.10">
    <property type="entry name" value="Winged helix-like DNA-binding domain superfamily/Winged helix DNA-binding domain"/>
    <property type="match status" value="1"/>
</dbReference>
<dbReference type="RefSeq" id="WP_126831062.1">
    <property type="nucleotide sequence ID" value="NZ_CBCRYB010000003.1"/>
</dbReference>
<evidence type="ECO:0000313" key="6">
    <source>
        <dbReference type="Proteomes" id="UP000287101"/>
    </source>
</evidence>
<dbReference type="AlphaFoldDB" id="A0A430ADA5"/>
<keyword evidence="2" id="KW-0238">DNA-binding</keyword>
<evidence type="ECO:0000259" key="4">
    <source>
        <dbReference type="PROSITE" id="PS51000"/>
    </source>
</evidence>
<dbReference type="Proteomes" id="UP000287101">
    <property type="component" value="Unassembled WGS sequence"/>
</dbReference>
<dbReference type="SUPFAM" id="SSF100950">
    <property type="entry name" value="NagB/RpiA/CoA transferase-like"/>
    <property type="match status" value="1"/>
</dbReference>
<feature type="domain" description="HTH deoR-type" evidence="4">
    <location>
        <begin position="3"/>
        <end position="58"/>
    </location>
</feature>
<dbReference type="InterPro" id="IPR036388">
    <property type="entry name" value="WH-like_DNA-bd_sf"/>
</dbReference>
<keyword evidence="1" id="KW-0805">Transcription regulation</keyword>
<gene>
    <name evidence="5" type="ORF">CBF31_03930</name>
</gene>
<dbReference type="GO" id="GO:0003677">
    <property type="term" value="F:DNA binding"/>
    <property type="evidence" value="ECO:0007669"/>
    <property type="project" value="UniProtKB-KW"/>
</dbReference>